<evidence type="ECO:0000256" key="6">
    <source>
        <dbReference type="SAM" id="SignalP"/>
    </source>
</evidence>
<dbReference type="EC" id="3.5.1.28" evidence="3"/>
<dbReference type="InterPro" id="IPR036366">
    <property type="entry name" value="PGBDSf"/>
</dbReference>
<dbReference type="InterPro" id="IPR002502">
    <property type="entry name" value="Amidase_domain"/>
</dbReference>
<evidence type="ECO:0000259" key="7">
    <source>
        <dbReference type="SMART" id="SM00644"/>
    </source>
</evidence>
<dbReference type="EMBL" id="JAEPBH010000010">
    <property type="protein sequence ID" value="MBK4714789.1"/>
    <property type="molecule type" value="Genomic_DNA"/>
</dbReference>
<evidence type="ECO:0000256" key="5">
    <source>
        <dbReference type="ARBA" id="ARBA00023316"/>
    </source>
</evidence>
<dbReference type="GO" id="GO:0008745">
    <property type="term" value="F:N-acetylmuramoyl-L-alanine amidase activity"/>
    <property type="evidence" value="ECO:0007669"/>
    <property type="project" value="UniProtKB-EC"/>
</dbReference>
<dbReference type="InterPro" id="IPR036365">
    <property type="entry name" value="PGBD-like_sf"/>
</dbReference>
<dbReference type="PANTHER" id="PTHR30417">
    <property type="entry name" value="N-ACETYLMURAMOYL-L-ALANINE AMIDASE AMID"/>
    <property type="match status" value="1"/>
</dbReference>
<dbReference type="Gene3D" id="1.10.101.10">
    <property type="entry name" value="PGBD-like superfamily/PGBD"/>
    <property type="match status" value="1"/>
</dbReference>
<evidence type="ECO:0000313" key="9">
    <source>
        <dbReference type="Proteomes" id="UP000659047"/>
    </source>
</evidence>
<comment type="similarity">
    <text evidence="2">Belongs to the N-acetylmuramoyl-L-alanine amidase 2 family.</text>
</comment>
<proteinExistence type="inferred from homology"/>
<dbReference type="SUPFAM" id="SSF55846">
    <property type="entry name" value="N-acetylmuramoyl-L-alanine amidase-like"/>
    <property type="match status" value="1"/>
</dbReference>
<keyword evidence="5" id="KW-0961">Cell wall biogenesis/degradation</keyword>
<gene>
    <name evidence="8" type="ORF">JJB97_05475</name>
</gene>
<comment type="caution">
    <text evidence="8">The sequence shown here is derived from an EMBL/GenBank/DDBJ whole genome shotgun (WGS) entry which is preliminary data.</text>
</comment>
<dbReference type="GO" id="GO:0071555">
    <property type="term" value="P:cell wall organization"/>
    <property type="evidence" value="ECO:0007669"/>
    <property type="project" value="UniProtKB-KW"/>
</dbReference>
<dbReference type="GO" id="GO:0009253">
    <property type="term" value="P:peptidoglycan catabolic process"/>
    <property type="evidence" value="ECO:0007669"/>
    <property type="project" value="InterPro"/>
</dbReference>
<dbReference type="InterPro" id="IPR036505">
    <property type="entry name" value="Amidase/PGRP_sf"/>
</dbReference>
<dbReference type="PROSITE" id="PS51257">
    <property type="entry name" value="PROKAR_LIPOPROTEIN"/>
    <property type="match status" value="1"/>
</dbReference>
<accession>A0A8K0V048</accession>
<dbReference type="InterPro" id="IPR051206">
    <property type="entry name" value="NAMLAA_amidase_2"/>
</dbReference>
<comment type="catalytic activity">
    <reaction evidence="1">
        <text>Hydrolyzes the link between N-acetylmuramoyl residues and L-amino acid residues in certain cell-wall glycopeptides.</text>
        <dbReference type="EC" id="3.5.1.28"/>
    </reaction>
</comment>
<reference evidence="8" key="1">
    <citation type="submission" date="2021-01" db="EMBL/GenBank/DDBJ databases">
        <title>Intestinitalea alba gen. nov., sp. nov., a novel genus of the family Enterobacteriaceae, isolated from the gut of the plastic-eating mealworm Tenebrio molitor L.</title>
        <authorList>
            <person name="Yang Y."/>
        </authorList>
    </citation>
    <scope>NUCLEOTIDE SEQUENCE</scope>
    <source>
        <strain evidence="8">BIT-L3</strain>
    </source>
</reference>
<dbReference type="Gene3D" id="6.20.370.150">
    <property type="match status" value="1"/>
</dbReference>
<feature type="chain" id="PRO_5035444560" description="N-acetylmuramoyl-L-alanine amidase" evidence="6">
    <location>
        <begin position="21"/>
        <end position="276"/>
    </location>
</feature>
<sequence length="276" mass="30760">MKTRKKGLWLLLALALAGCAREKGIVDRGDYRIDTNHPARNAYSRVRMLVIHYTAASFERSMSLLVGPEVSVHYLLSQQPPVSGGKPLVWALVGEEKLAWHAGISYWRGYRGVNSVSVGIELENPGYREVNGVKVFYPFSDAQIQTLTRLARDIIRRNGIEPQNVVGHADVAPQRKDDPGPLFPWQALAQAGIGAWPDPARVAFYLNGRNPRQPVDTATLLALLARYGYDVKPDLTVQEQQRVIAAFQMHFRPENYDGQADAQTQAIAQALLEKYG</sequence>
<protein>
    <recommendedName>
        <fullName evidence="3">N-acetylmuramoyl-L-alanine amidase</fullName>
        <ecNumber evidence="3">3.5.1.28</ecNumber>
    </recommendedName>
</protein>
<keyword evidence="6" id="KW-0732">Signal</keyword>
<evidence type="ECO:0000313" key="8">
    <source>
        <dbReference type="EMBL" id="MBK4714789.1"/>
    </source>
</evidence>
<feature type="signal peptide" evidence="6">
    <location>
        <begin position="1"/>
        <end position="20"/>
    </location>
</feature>
<feature type="domain" description="N-acetylmuramoyl-L-alanine amidase" evidence="7">
    <location>
        <begin position="34"/>
        <end position="180"/>
    </location>
</feature>
<dbReference type="AlphaFoldDB" id="A0A8K0V048"/>
<dbReference type="RefSeq" id="WP_238713019.1">
    <property type="nucleotide sequence ID" value="NZ_JAEPBH010000010.1"/>
</dbReference>
<dbReference type="Pfam" id="PF01510">
    <property type="entry name" value="Amidase_2"/>
    <property type="match status" value="1"/>
</dbReference>
<evidence type="ECO:0000256" key="2">
    <source>
        <dbReference type="ARBA" id="ARBA00007553"/>
    </source>
</evidence>
<evidence type="ECO:0000256" key="4">
    <source>
        <dbReference type="ARBA" id="ARBA00022801"/>
    </source>
</evidence>
<keyword evidence="4" id="KW-0378">Hydrolase</keyword>
<dbReference type="CDD" id="cd06583">
    <property type="entry name" value="PGRP"/>
    <property type="match status" value="1"/>
</dbReference>
<evidence type="ECO:0000256" key="1">
    <source>
        <dbReference type="ARBA" id="ARBA00001561"/>
    </source>
</evidence>
<dbReference type="FunFam" id="3.40.80.10:FF:000003">
    <property type="entry name" value="N-acetylmuramoyl-L-alanine amidase"/>
    <property type="match status" value="1"/>
</dbReference>
<name>A0A8K0V048_9ENTR</name>
<evidence type="ECO:0000256" key="3">
    <source>
        <dbReference type="ARBA" id="ARBA00011901"/>
    </source>
</evidence>
<dbReference type="Proteomes" id="UP000659047">
    <property type="component" value="Unassembled WGS sequence"/>
</dbReference>
<keyword evidence="9" id="KW-1185">Reference proteome</keyword>
<dbReference type="GO" id="GO:0009254">
    <property type="term" value="P:peptidoglycan turnover"/>
    <property type="evidence" value="ECO:0007669"/>
    <property type="project" value="TreeGrafter"/>
</dbReference>
<organism evidence="8 9">
    <name type="scientific">Tenebrionibacter intestinalis</name>
    <dbReference type="NCBI Taxonomy" id="2799638"/>
    <lineage>
        <taxon>Bacteria</taxon>
        <taxon>Pseudomonadati</taxon>
        <taxon>Pseudomonadota</taxon>
        <taxon>Gammaproteobacteria</taxon>
        <taxon>Enterobacterales</taxon>
        <taxon>Enterobacteriaceae</taxon>
        <taxon>Tenebrionibacter/Tenebrionicola group</taxon>
        <taxon>Tenebrionibacter</taxon>
    </lineage>
</organism>
<dbReference type="Gene3D" id="3.40.80.10">
    <property type="entry name" value="Peptidoglycan recognition protein-like"/>
    <property type="match status" value="1"/>
</dbReference>
<dbReference type="SMART" id="SM00644">
    <property type="entry name" value="Ami_2"/>
    <property type="match status" value="1"/>
</dbReference>
<dbReference type="PANTHER" id="PTHR30417:SF1">
    <property type="entry name" value="N-ACETYLMURAMOYL-L-ALANINE AMIDASE AMID"/>
    <property type="match status" value="1"/>
</dbReference>
<dbReference type="GO" id="GO:0019867">
    <property type="term" value="C:outer membrane"/>
    <property type="evidence" value="ECO:0007669"/>
    <property type="project" value="TreeGrafter"/>
</dbReference>
<dbReference type="SUPFAM" id="SSF47090">
    <property type="entry name" value="PGBD-like"/>
    <property type="match status" value="1"/>
</dbReference>